<organism evidence="1 2">
    <name type="scientific">Duffyella gerundensis</name>
    <dbReference type="NCBI Taxonomy" id="1619313"/>
    <lineage>
        <taxon>Bacteria</taxon>
        <taxon>Pseudomonadati</taxon>
        <taxon>Pseudomonadota</taxon>
        <taxon>Gammaproteobacteria</taxon>
        <taxon>Enterobacterales</taxon>
        <taxon>Erwiniaceae</taxon>
        <taxon>Duffyella</taxon>
    </lineage>
</organism>
<proteinExistence type="predicted"/>
<gene>
    <name evidence="1" type="ORF">EM595_p0440</name>
</gene>
<evidence type="ECO:0000313" key="1">
    <source>
        <dbReference type="EMBL" id="CUU26136.1"/>
    </source>
</evidence>
<reference evidence="2" key="1">
    <citation type="submission" date="2015-11" db="EMBL/GenBank/DDBJ databases">
        <authorList>
            <person name="Blom J."/>
        </authorList>
    </citation>
    <scope>NUCLEOTIDE SEQUENCE [LARGE SCALE GENOMIC DNA]</scope>
    <source>
        <plasmid evidence="2">pEM01</plasmid>
    </source>
</reference>
<dbReference type="Proteomes" id="UP000059419">
    <property type="component" value="Plasmid pEM01"/>
</dbReference>
<evidence type="ECO:0000313" key="2">
    <source>
        <dbReference type="Proteomes" id="UP000059419"/>
    </source>
</evidence>
<accession>A0A0U5L9X8</accession>
<keyword evidence="2" id="KW-1185">Reference proteome</keyword>
<geneLocation type="plasmid" evidence="2">
    <name>pEM01</name>
</geneLocation>
<protein>
    <submittedName>
        <fullName evidence="1">Uncharacterized protein</fullName>
    </submittedName>
</protein>
<dbReference type="PATRIC" id="fig|1619313.3.peg.4068"/>
<dbReference type="EMBL" id="LN907828">
    <property type="protein sequence ID" value="CUU26136.1"/>
    <property type="molecule type" value="Genomic_DNA"/>
</dbReference>
<dbReference type="KEGG" id="ege:EM595_p0440"/>
<name>A0A0U5L9X8_9GAMM</name>
<sequence length="31" mass="3525">MQLLSVAQKLRNGMIIKKQGGRFDGFRDVMS</sequence>
<dbReference type="AlphaFoldDB" id="A0A0U5L9X8"/>